<comment type="caution">
    <text evidence="1">The sequence shown here is derived from an EMBL/GenBank/DDBJ whole genome shotgun (WGS) entry which is preliminary data.</text>
</comment>
<evidence type="ECO:0000313" key="1">
    <source>
        <dbReference type="EMBL" id="GAG12805.1"/>
    </source>
</evidence>
<sequence>KSLTNNLGQISVHTKKEFEYHWGRNAEEFVEIVSMPVKSLQKVKQKKKEFFKIHRIRKSKTEK</sequence>
<accession>X0V3X1</accession>
<reference evidence="1" key="1">
    <citation type="journal article" date="2014" name="Front. Microbiol.">
        <title>High frequency of phylogenetically diverse reductive dehalogenase-homologous genes in deep subseafloor sedimentary metagenomes.</title>
        <authorList>
            <person name="Kawai M."/>
            <person name="Futagami T."/>
            <person name="Toyoda A."/>
            <person name="Takaki Y."/>
            <person name="Nishi S."/>
            <person name="Hori S."/>
            <person name="Arai W."/>
            <person name="Tsubouchi T."/>
            <person name="Morono Y."/>
            <person name="Uchiyama I."/>
            <person name="Ito T."/>
            <person name="Fujiyama A."/>
            <person name="Inagaki F."/>
            <person name="Takami H."/>
        </authorList>
    </citation>
    <scope>NUCLEOTIDE SEQUENCE</scope>
    <source>
        <strain evidence="1">Expedition CK06-06</strain>
    </source>
</reference>
<gene>
    <name evidence="1" type="ORF">S01H1_37530</name>
</gene>
<dbReference type="EMBL" id="BARS01023581">
    <property type="protein sequence ID" value="GAG12805.1"/>
    <property type="molecule type" value="Genomic_DNA"/>
</dbReference>
<dbReference type="AlphaFoldDB" id="X0V3X1"/>
<protein>
    <submittedName>
        <fullName evidence="1">Uncharacterized protein</fullName>
    </submittedName>
</protein>
<feature type="non-terminal residue" evidence="1">
    <location>
        <position position="1"/>
    </location>
</feature>
<proteinExistence type="predicted"/>
<organism evidence="1">
    <name type="scientific">marine sediment metagenome</name>
    <dbReference type="NCBI Taxonomy" id="412755"/>
    <lineage>
        <taxon>unclassified sequences</taxon>
        <taxon>metagenomes</taxon>
        <taxon>ecological metagenomes</taxon>
    </lineage>
</organism>
<name>X0V3X1_9ZZZZ</name>